<dbReference type="Proteomes" id="UP000215144">
    <property type="component" value="Chromosome 1"/>
</dbReference>
<name>A0A239WD71_STRAI</name>
<protein>
    <submittedName>
        <fullName evidence="2">Uncharacterized conserved protein</fullName>
    </submittedName>
</protein>
<dbReference type="OrthoDB" id="9801725at2"/>
<organism evidence="2 3">
    <name type="scientific">Streptococcus acidominimus</name>
    <dbReference type="NCBI Taxonomy" id="1326"/>
    <lineage>
        <taxon>Bacteria</taxon>
        <taxon>Bacillati</taxon>
        <taxon>Bacillota</taxon>
        <taxon>Bacilli</taxon>
        <taxon>Lactobacillales</taxon>
        <taxon>Streptococcaceae</taxon>
        <taxon>Streptococcus</taxon>
    </lineage>
</organism>
<comment type="similarity">
    <text evidence="1">Belongs to the UPF0047 family.</text>
</comment>
<accession>A0A239WD71</accession>
<reference evidence="2 3" key="1">
    <citation type="submission" date="2017-06" db="EMBL/GenBank/DDBJ databases">
        <authorList>
            <consortium name="Pathogen Informatics"/>
        </authorList>
    </citation>
    <scope>NUCLEOTIDE SEQUENCE [LARGE SCALE GENOMIC DNA]</scope>
    <source>
        <strain evidence="2 3">NCTC11291</strain>
    </source>
</reference>
<gene>
    <name evidence="2" type="ORF">SAMEA4504048_00158</name>
</gene>
<dbReference type="AlphaFoldDB" id="A0A239WD71"/>
<proteinExistence type="inferred from homology"/>
<dbReference type="RefSeq" id="WP_017768643.1">
    <property type="nucleotide sequence ID" value="NZ_LT906454.1"/>
</dbReference>
<dbReference type="PANTHER" id="PTHR30615:SF8">
    <property type="entry name" value="UPF0047 PROTEIN C4A8.02C"/>
    <property type="match status" value="1"/>
</dbReference>
<dbReference type="KEGG" id="saco:SAME_00158"/>
<evidence type="ECO:0000313" key="3">
    <source>
        <dbReference type="Proteomes" id="UP000215144"/>
    </source>
</evidence>
<dbReference type="PANTHER" id="PTHR30615">
    <property type="entry name" value="UNCHARACTERIZED PROTEIN YJBQ-RELATED"/>
    <property type="match status" value="1"/>
</dbReference>
<evidence type="ECO:0000313" key="2">
    <source>
        <dbReference type="EMBL" id="SNV32467.1"/>
    </source>
</evidence>
<dbReference type="EMBL" id="LT906454">
    <property type="protein sequence ID" value="SNV32467.1"/>
    <property type="molecule type" value="Genomic_DNA"/>
</dbReference>
<dbReference type="SUPFAM" id="SSF111038">
    <property type="entry name" value="YjbQ-like"/>
    <property type="match status" value="1"/>
</dbReference>
<evidence type="ECO:0000256" key="1">
    <source>
        <dbReference type="ARBA" id="ARBA00005534"/>
    </source>
</evidence>
<sequence length="173" mass="19694">MSVYQNQLLLDTLEGRDSFIDITDEVNRLVKDSQINKGIVCVSTPHTTCAVFFEEYTHDRDDKGDDFLLVDFSKGLETIFPPHLSVDSYHYPGEKHYQAVASWPNPEKWLPGGDRKALWNADAHLKASLIGSSETIPITENTLAIGKTGYLYFVDFDRTRRRERKVQVTVIGE</sequence>
<dbReference type="Pfam" id="PF01894">
    <property type="entry name" value="YjbQ"/>
    <property type="match status" value="1"/>
</dbReference>
<dbReference type="Gene3D" id="2.60.120.460">
    <property type="entry name" value="YjbQ-like"/>
    <property type="match status" value="1"/>
</dbReference>
<dbReference type="InterPro" id="IPR035917">
    <property type="entry name" value="YjbQ-like_sf"/>
</dbReference>
<dbReference type="InterPro" id="IPR001602">
    <property type="entry name" value="UPF0047_YjbQ-like"/>
</dbReference>